<evidence type="ECO:0000256" key="1">
    <source>
        <dbReference type="ARBA" id="ARBA00010652"/>
    </source>
</evidence>
<comment type="similarity">
    <text evidence="1">Belongs to the mycobacterial PPE family.</text>
</comment>
<comment type="caution">
    <text evidence="3">The sequence shown here is derived from an EMBL/GenBank/DDBJ whole genome shotgun (WGS) entry which is preliminary data.</text>
</comment>
<evidence type="ECO:0000313" key="3">
    <source>
        <dbReference type="EMBL" id="TVS77937.1"/>
    </source>
</evidence>
<sequence length="318" mass="32588">MSQWKSLLRVYGCRGRIGLVTVTPIWMASPPEVHSALLSGGPGPVSLIAAAVAWHSLSAEYASAAEELSGALAAVQAGAWQGPSAESYVAAHVPYLAWLLQASADSAAAAAQHETAATAYTAALTAMPSLAELAANHAVHAVLAATNFFGVNSIPIALNEADYTRMWVQAAATMTTYQAVSGTAVASTPQTAPAPEIHKAAANSSPSNQDSGPRPNQLSWWTTRAQEVANAIGQDLSEFPSNPAAAITRLETDPLLVSELPHWEGEAINTFAPQLQQLTQVVEGLGIAPLPTPAFAGLAGLAGLAQPVPAAPPGGPTT</sequence>
<dbReference type="GO" id="GO:0052572">
    <property type="term" value="P:response to host immune response"/>
    <property type="evidence" value="ECO:0007669"/>
    <property type="project" value="TreeGrafter"/>
</dbReference>
<dbReference type="FunFam" id="1.20.1260.20:FF:000001">
    <property type="entry name" value="PPE family protein PPE41"/>
    <property type="match status" value="1"/>
</dbReference>
<dbReference type="Proteomes" id="UP000320513">
    <property type="component" value="Unassembled WGS sequence"/>
</dbReference>
<accession>A0A557WXG9</accession>
<dbReference type="PANTHER" id="PTHR46766">
    <property type="entry name" value="GLUTAMINE-RICH PROTEIN 2"/>
    <property type="match status" value="1"/>
</dbReference>
<dbReference type="Gene3D" id="1.20.1260.20">
    <property type="entry name" value="PPE superfamily"/>
    <property type="match status" value="1"/>
</dbReference>
<dbReference type="SUPFAM" id="SSF140459">
    <property type="entry name" value="PE/PPE dimer-like"/>
    <property type="match status" value="1"/>
</dbReference>
<protein>
    <submittedName>
        <fullName evidence="3">PPE family protein</fullName>
    </submittedName>
</protein>
<dbReference type="EMBL" id="VMQU01000195">
    <property type="protein sequence ID" value="TVS77937.1"/>
    <property type="molecule type" value="Genomic_DNA"/>
</dbReference>
<gene>
    <name evidence="3" type="ORF">FPZ47_25920</name>
</gene>
<evidence type="ECO:0000259" key="2">
    <source>
        <dbReference type="Pfam" id="PF00823"/>
    </source>
</evidence>
<reference evidence="3 4" key="1">
    <citation type="submission" date="2019-07" db="EMBL/GenBank/DDBJ databases">
        <title>New Mycobacterium species.</title>
        <authorList>
            <person name="Tortoli E."/>
            <person name="Ghielmetti G."/>
            <person name="Friedel U."/>
            <person name="Trovato A."/>
        </authorList>
    </citation>
    <scope>NUCLEOTIDE SEQUENCE [LARGE SCALE GENOMIC DNA]</scope>
    <source>
        <strain evidence="3 4">16-83</strain>
    </source>
</reference>
<proteinExistence type="inferred from homology"/>
<feature type="domain" description="PPE" evidence="2">
    <location>
        <begin position="26"/>
        <end position="188"/>
    </location>
</feature>
<organism evidence="3 4">
    <name type="scientific">Mycobacterium helveticum</name>
    <dbReference type="NCBI Taxonomy" id="2592811"/>
    <lineage>
        <taxon>Bacteria</taxon>
        <taxon>Bacillati</taxon>
        <taxon>Actinomycetota</taxon>
        <taxon>Actinomycetes</taxon>
        <taxon>Mycobacteriales</taxon>
        <taxon>Mycobacteriaceae</taxon>
        <taxon>Mycobacterium</taxon>
    </lineage>
</organism>
<name>A0A557WXG9_9MYCO</name>
<dbReference type="Pfam" id="PF00823">
    <property type="entry name" value="PPE"/>
    <property type="match status" value="1"/>
</dbReference>
<keyword evidence="4" id="KW-1185">Reference proteome</keyword>
<dbReference type="InterPro" id="IPR038332">
    <property type="entry name" value="PPE_sf"/>
</dbReference>
<dbReference type="InterPro" id="IPR000030">
    <property type="entry name" value="PPE_dom"/>
</dbReference>
<dbReference type="PANTHER" id="PTHR46766:SF1">
    <property type="entry name" value="GLUTAMINE-RICH PROTEIN 2"/>
    <property type="match status" value="1"/>
</dbReference>
<evidence type="ECO:0000313" key="4">
    <source>
        <dbReference type="Proteomes" id="UP000320513"/>
    </source>
</evidence>
<dbReference type="AlphaFoldDB" id="A0A557WXG9"/>